<evidence type="ECO:0000256" key="5">
    <source>
        <dbReference type="ARBA" id="ARBA00022829"/>
    </source>
</evidence>
<dbReference type="GO" id="GO:0005634">
    <property type="term" value="C:nucleus"/>
    <property type="evidence" value="ECO:0007669"/>
    <property type="project" value="UniProtKB-SubCell"/>
</dbReference>
<reference evidence="11 12" key="1">
    <citation type="journal article" date="2020" name="Nat. Commun.">
        <title>Genome of Tripterygium wilfordii and identification of cytochrome P450 involved in triptolide biosynthesis.</title>
        <authorList>
            <person name="Tu L."/>
            <person name="Su P."/>
            <person name="Zhang Z."/>
            <person name="Gao L."/>
            <person name="Wang J."/>
            <person name="Hu T."/>
            <person name="Zhou J."/>
            <person name="Zhang Y."/>
            <person name="Zhao Y."/>
            <person name="Liu Y."/>
            <person name="Song Y."/>
            <person name="Tong Y."/>
            <person name="Lu Y."/>
            <person name="Yang J."/>
            <person name="Xu C."/>
            <person name="Jia M."/>
            <person name="Peters R.J."/>
            <person name="Huang L."/>
            <person name="Gao W."/>
        </authorList>
    </citation>
    <scope>NUCLEOTIDE SEQUENCE [LARGE SCALE GENOMIC DNA]</scope>
    <source>
        <strain evidence="12">cv. XIE 37</strain>
        <tissue evidence="11">Leaf</tissue>
    </source>
</reference>
<dbReference type="InParanoid" id="A0A7J7E2C2"/>
<dbReference type="InterPro" id="IPR039781">
    <property type="entry name" value="Rad21/Rec8-like"/>
</dbReference>
<comment type="subunit">
    <text evidence="7">Component of the cohesin complex.</text>
</comment>
<keyword evidence="12" id="KW-1185">Reference proteome</keyword>
<comment type="similarity">
    <text evidence="2">Belongs to the rad21 family.</text>
</comment>
<dbReference type="InterPro" id="IPR036390">
    <property type="entry name" value="WH_DNA-bd_sf"/>
</dbReference>
<feature type="region of interest" description="Disordered" evidence="8">
    <location>
        <begin position="564"/>
        <end position="585"/>
    </location>
</feature>
<evidence type="ECO:0000256" key="8">
    <source>
        <dbReference type="SAM" id="MobiDB-lite"/>
    </source>
</evidence>
<evidence type="ECO:0000259" key="10">
    <source>
        <dbReference type="Pfam" id="PF04825"/>
    </source>
</evidence>
<dbReference type="GO" id="GO:1990414">
    <property type="term" value="P:replication-born double-strand break repair via sister chromatid exchange"/>
    <property type="evidence" value="ECO:0007669"/>
    <property type="project" value="TreeGrafter"/>
</dbReference>
<dbReference type="FunFam" id="1.10.10.580:FF:000002">
    <property type="entry name" value="Sister chromatid cohesion 1 protein 4"/>
    <property type="match status" value="1"/>
</dbReference>
<comment type="subcellular location">
    <subcellularLocation>
        <location evidence="1">Nucleus</location>
    </subcellularLocation>
</comment>
<evidence type="ECO:0000313" key="11">
    <source>
        <dbReference type="EMBL" id="KAF5752683.1"/>
    </source>
</evidence>
<comment type="caution">
    <text evidence="11">The sequence shown here is derived from an EMBL/GenBank/DDBJ whole genome shotgun (WGS) entry which is preliminary data.</text>
</comment>
<dbReference type="Proteomes" id="UP000593562">
    <property type="component" value="Unassembled WGS sequence"/>
</dbReference>
<evidence type="ECO:0000256" key="4">
    <source>
        <dbReference type="ARBA" id="ARBA00022776"/>
    </source>
</evidence>
<evidence type="ECO:0000256" key="3">
    <source>
        <dbReference type="ARBA" id="ARBA00022618"/>
    </source>
</evidence>
<dbReference type="Pfam" id="PF04825">
    <property type="entry name" value="Rad21_Rec8_N"/>
    <property type="match status" value="1"/>
</dbReference>
<evidence type="ECO:0000259" key="9">
    <source>
        <dbReference type="Pfam" id="PF04824"/>
    </source>
</evidence>
<dbReference type="Pfam" id="PF04824">
    <property type="entry name" value="Rad21_Rec8"/>
    <property type="match status" value="1"/>
</dbReference>
<keyword evidence="4" id="KW-0131">Cell cycle</keyword>
<dbReference type="SUPFAM" id="SSF46785">
    <property type="entry name" value="Winged helix' DNA-binding domain"/>
    <property type="match status" value="1"/>
</dbReference>
<dbReference type="Gene3D" id="1.10.10.580">
    <property type="entry name" value="Structural maintenance of chromosome 1. Chain E"/>
    <property type="match status" value="1"/>
</dbReference>
<dbReference type="InterPro" id="IPR006909">
    <property type="entry name" value="Rad21/Rec8_C_eu"/>
</dbReference>
<dbReference type="CDD" id="cd21793">
    <property type="entry name" value="Rad21_Rec8_M_AtSYN1-like"/>
    <property type="match status" value="1"/>
</dbReference>
<name>A0A7J7E2C2_TRIWF</name>
<dbReference type="GO" id="GO:0003682">
    <property type="term" value="F:chromatin binding"/>
    <property type="evidence" value="ECO:0007669"/>
    <property type="project" value="TreeGrafter"/>
</dbReference>
<keyword evidence="5" id="KW-0159">Chromosome partition</keyword>
<dbReference type="GO" id="GO:0007059">
    <property type="term" value="P:chromosome segregation"/>
    <property type="evidence" value="ECO:0007669"/>
    <property type="project" value="UniProtKB-KW"/>
</dbReference>
<evidence type="ECO:0000256" key="6">
    <source>
        <dbReference type="ARBA" id="ARBA00023242"/>
    </source>
</evidence>
<dbReference type="FunCoup" id="A0A7J7E2C2">
    <property type="interactions" value="120"/>
</dbReference>
<evidence type="ECO:0000313" key="12">
    <source>
        <dbReference type="Proteomes" id="UP000593562"/>
    </source>
</evidence>
<dbReference type="EMBL" id="JAAARO010000001">
    <property type="protein sequence ID" value="KAF5752683.1"/>
    <property type="molecule type" value="Genomic_DNA"/>
</dbReference>
<dbReference type="InterPro" id="IPR023093">
    <property type="entry name" value="ScpA-like_C"/>
</dbReference>
<keyword evidence="3" id="KW-0132">Cell division</keyword>
<feature type="domain" description="Rad21/Rec8-like protein N-terminal" evidence="10">
    <location>
        <begin position="1"/>
        <end position="102"/>
    </location>
</feature>
<keyword evidence="6" id="KW-0539">Nucleus</keyword>
<dbReference type="InterPro" id="IPR006910">
    <property type="entry name" value="Rad21_Rec8_N"/>
</dbReference>
<dbReference type="GO" id="GO:0051301">
    <property type="term" value="P:cell division"/>
    <property type="evidence" value="ECO:0007669"/>
    <property type="project" value="UniProtKB-KW"/>
</dbReference>
<dbReference type="PANTHER" id="PTHR12585:SF55">
    <property type="entry name" value="SISTER CHROMATID COHESION 1 PROTEIN 3"/>
    <property type="match status" value="1"/>
</dbReference>
<evidence type="ECO:0000256" key="7">
    <source>
        <dbReference type="ARBA" id="ARBA00064543"/>
    </source>
</evidence>
<proteinExistence type="inferred from homology"/>
<evidence type="ECO:0000256" key="1">
    <source>
        <dbReference type="ARBA" id="ARBA00004123"/>
    </source>
</evidence>
<accession>A0A7J7E2C2</accession>
<keyword evidence="4" id="KW-0498">Mitosis</keyword>
<protein>
    <submittedName>
        <fullName evidence="11">Sister chromatid cohesion 1 protein 3-like</fullName>
    </submittedName>
</protein>
<dbReference type="GO" id="GO:0007062">
    <property type="term" value="P:sister chromatid cohesion"/>
    <property type="evidence" value="ECO:0007669"/>
    <property type="project" value="InterPro"/>
</dbReference>
<dbReference type="PANTHER" id="PTHR12585">
    <property type="entry name" value="SCC1 / RAD21 FAMILY MEMBER"/>
    <property type="match status" value="1"/>
</dbReference>
<gene>
    <name evidence="11" type="ORF">HS088_TW01G00599</name>
</gene>
<organism evidence="11 12">
    <name type="scientific">Tripterygium wilfordii</name>
    <name type="common">Thunder God vine</name>
    <dbReference type="NCBI Taxonomy" id="458696"/>
    <lineage>
        <taxon>Eukaryota</taxon>
        <taxon>Viridiplantae</taxon>
        <taxon>Streptophyta</taxon>
        <taxon>Embryophyta</taxon>
        <taxon>Tracheophyta</taxon>
        <taxon>Spermatophyta</taxon>
        <taxon>Magnoliopsida</taxon>
        <taxon>eudicotyledons</taxon>
        <taxon>Gunneridae</taxon>
        <taxon>Pentapetalae</taxon>
        <taxon>rosids</taxon>
        <taxon>fabids</taxon>
        <taxon>Celastrales</taxon>
        <taxon>Celastraceae</taxon>
        <taxon>Tripterygium</taxon>
    </lineage>
</organism>
<evidence type="ECO:0000256" key="2">
    <source>
        <dbReference type="ARBA" id="ARBA00009870"/>
    </source>
</evidence>
<dbReference type="GO" id="GO:0008278">
    <property type="term" value="C:cohesin complex"/>
    <property type="evidence" value="ECO:0007669"/>
    <property type="project" value="InterPro"/>
</dbReference>
<feature type="domain" description="Rad21/Rec8-like protein C-terminal eukaryotic" evidence="9">
    <location>
        <begin position="666"/>
        <end position="715"/>
    </location>
</feature>
<sequence>MFYSQTFLGRKGPLATVWCAAHVQHRLKKSHYTSTDISSTVDKIMFPEVPIALRMSGHLLFGVVRIYSKKVDYLYQDCNVIVSALRKAFSSIDVNLPEDARQAPIQSITLPDTFDLDCVNLDDDILTEGYPDSHIKSQEDITLMDQIPAGINPYIVISFDEDMMMDATFPEEGHTGIGTTEGYPEIRPIVISHFFDLRILYDFCSLCINRPTFSPVNGSMGFQDLDPRNLSKEHSATQDVQDPGPINQTEILNARVIGDGSPQNFPDIEVLRDTVHSFDGESLPQMYADEGNVVAMENRSSGDIRNENETLSPIMHDMIPSRGQSLPSQQCSEPTTSAASLQAPEIFEAHVSVGNMPVDFAIRSTPPARQPQLRRRKRKFFFDETIVLSNRFLKKTLEDSSDLLRKKRESPCSALDIWKKKNILRKEEVFNDPLVTGLCTDICNIFSKENFSSRPHLLLEEETIPEPSVPNSPARGAEATTEPRVVLSAGLVTEATRDREPSPPFVPEMDRDIELMRDFDGHIGGDDLFPKDAYVPFPFRNVDSTPTPSNNSGLESMPLAETIPRSGMPPTPSVAASTGNYGSEPETPRTFVVEGLGVESTGLSDIPETMNSAEANELYFLEADYNIPPGSQETQLGDDLLPRTRAVFQYLERHSPSNPMLEDTPGDLSLNKILEGRTRKLCARMFYETLVLKNKQVVDVLQEEPYGDITLTLKSPPKTDP</sequence>
<dbReference type="AlphaFoldDB" id="A0A7J7E2C2"/>